<comment type="subcellular location">
    <subcellularLocation>
        <location evidence="1">Nucleus</location>
    </subcellularLocation>
</comment>
<dbReference type="Gene3D" id="1.10.20.70">
    <property type="entry name" value="Transcription termination and cleavage factor, C-terminal domain"/>
    <property type="match status" value="1"/>
</dbReference>
<dbReference type="AlphaFoldDB" id="A0A8K0JRK4"/>
<feature type="compositionally biased region" description="Pro residues" evidence="4">
    <location>
        <begin position="299"/>
        <end position="325"/>
    </location>
</feature>
<protein>
    <recommendedName>
        <fullName evidence="5">RRM domain-containing protein</fullName>
    </recommendedName>
</protein>
<dbReference type="Pfam" id="PF00076">
    <property type="entry name" value="RRM_1"/>
    <property type="match status" value="1"/>
</dbReference>
<feature type="compositionally biased region" description="Low complexity" evidence="4">
    <location>
        <begin position="375"/>
        <end position="399"/>
    </location>
</feature>
<feature type="compositionally biased region" description="Gly residues" evidence="4">
    <location>
        <begin position="410"/>
        <end position="421"/>
    </location>
</feature>
<gene>
    <name evidence="6" type="ORF">FFLO_00639</name>
</gene>
<dbReference type="PRINTS" id="PR01217">
    <property type="entry name" value="PRICHEXTENSN"/>
</dbReference>
<dbReference type="InterPro" id="IPR038192">
    <property type="entry name" value="CSTF_C_sf"/>
</dbReference>
<feature type="region of interest" description="Disordered" evidence="4">
    <location>
        <begin position="119"/>
        <end position="215"/>
    </location>
</feature>
<dbReference type="GO" id="GO:0003729">
    <property type="term" value="F:mRNA binding"/>
    <property type="evidence" value="ECO:0007669"/>
    <property type="project" value="TreeGrafter"/>
</dbReference>
<feature type="compositionally biased region" description="Pro residues" evidence="4">
    <location>
        <begin position="434"/>
        <end position="446"/>
    </location>
</feature>
<comment type="caution">
    <text evidence="6">The sequence shown here is derived from an EMBL/GenBank/DDBJ whole genome shotgun (WGS) entry which is preliminary data.</text>
</comment>
<proteinExistence type="predicted"/>
<dbReference type="Pfam" id="PF14304">
    <property type="entry name" value="CSTF_C"/>
    <property type="match status" value="1"/>
</dbReference>
<keyword evidence="3" id="KW-0694">RNA-binding</keyword>
<feature type="compositionally biased region" description="Pro residues" evidence="4">
    <location>
        <begin position="346"/>
        <end position="374"/>
    </location>
</feature>
<feature type="domain" description="RRM" evidence="5">
    <location>
        <begin position="46"/>
        <end position="125"/>
    </location>
</feature>
<evidence type="ECO:0000313" key="6">
    <source>
        <dbReference type="EMBL" id="KAG7571456.1"/>
    </source>
</evidence>
<evidence type="ECO:0000313" key="7">
    <source>
        <dbReference type="Proteomes" id="UP000812966"/>
    </source>
</evidence>
<dbReference type="GO" id="GO:0031124">
    <property type="term" value="P:mRNA 3'-end processing"/>
    <property type="evidence" value="ECO:0007669"/>
    <property type="project" value="InterPro"/>
</dbReference>
<dbReference type="PANTHER" id="PTHR45735">
    <property type="entry name" value="CLEAVAGE STIMULATION FACTOR SUBUNIT 2"/>
    <property type="match status" value="1"/>
</dbReference>
<sequence length="491" mass="50498">MLIILLCRSFCVQNLGSSTARFQLPTSLSEILCYPLVAIYEHRHSPTIVYDTCARSDVTEEQLVGLFSEVGPVQEFVLKFDATTGRPKGFGFCHYFDHETALSAVRNLKDVHISGRSLRVELSTDEPGPKKAGPPGAAGGGPVVPPGRLPGGPAGFAGAPAPGLVQGQFGAPPGPPGGGFGFGRGGPGGAPGLPPPTLPPSGPGPGPVTAAPGVNMNMLPPGQDLPMGERATDVISKTLASIPPGKLEEVLMGMKTMVKENPEGAKAVFLQHPQLAYALFQAMLLMNAVDPNVLQRMKPVPPPQAAAPAQPPFVPPPQPFQPAPTPSGNYGAGYGNTQSPYSNPGPSVPGPGPRPPLPMQSYGAPPPQQQPPPQHLQQQGPPQGYSGPGPNNQQNMYGRPGPPPPHGAGTPLGGGGYGGPMGTNSPYGAAGPTPVAPPPAATPPMNPAVTQALSMVSEDQRAMLLQVLSLTTEQINALPADQKDGRSQFGM</sequence>
<dbReference type="GO" id="GO:0005847">
    <property type="term" value="C:mRNA cleavage and polyadenylation specificity factor complex"/>
    <property type="evidence" value="ECO:0007669"/>
    <property type="project" value="TreeGrafter"/>
</dbReference>
<dbReference type="PROSITE" id="PS50102">
    <property type="entry name" value="RRM"/>
    <property type="match status" value="1"/>
</dbReference>
<dbReference type="Proteomes" id="UP000812966">
    <property type="component" value="Unassembled WGS sequence"/>
</dbReference>
<evidence type="ECO:0000259" key="5">
    <source>
        <dbReference type="PROSITE" id="PS50102"/>
    </source>
</evidence>
<evidence type="ECO:0000256" key="3">
    <source>
        <dbReference type="PROSITE-ProRule" id="PRU00176"/>
    </source>
</evidence>
<evidence type="ECO:0000256" key="4">
    <source>
        <dbReference type="SAM" id="MobiDB-lite"/>
    </source>
</evidence>
<dbReference type="Pfam" id="PF14327">
    <property type="entry name" value="CSTF2_hinge"/>
    <property type="match status" value="1"/>
</dbReference>
<evidence type="ECO:0000256" key="2">
    <source>
        <dbReference type="ARBA" id="ARBA00023242"/>
    </source>
</evidence>
<feature type="region of interest" description="Disordered" evidence="4">
    <location>
        <begin position="299"/>
        <end position="446"/>
    </location>
</feature>
<reference evidence="6" key="1">
    <citation type="submission" date="2020-04" db="EMBL/GenBank/DDBJ databases">
        <title>Analysis of mating type loci in Filobasidium floriforme.</title>
        <authorList>
            <person name="Nowrousian M."/>
        </authorList>
    </citation>
    <scope>NUCLEOTIDE SEQUENCE</scope>
    <source>
        <strain evidence="6">CBS 6242</strain>
    </source>
</reference>
<dbReference type="Gene3D" id="1.25.40.630">
    <property type="match status" value="1"/>
</dbReference>
<evidence type="ECO:0000256" key="1">
    <source>
        <dbReference type="ARBA" id="ARBA00004123"/>
    </source>
</evidence>
<dbReference type="EMBL" id="JABELV010000007">
    <property type="protein sequence ID" value="KAG7571456.1"/>
    <property type="molecule type" value="Genomic_DNA"/>
</dbReference>
<dbReference type="PANTHER" id="PTHR45735:SF2">
    <property type="entry name" value="CLEAVAGE STIMULATION FACTOR SUBUNIT 2"/>
    <property type="match status" value="1"/>
</dbReference>
<dbReference type="Gene3D" id="3.30.70.330">
    <property type="match status" value="1"/>
</dbReference>
<organism evidence="6 7">
    <name type="scientific">Filobasidium floriforme</name>
    <dbReference type="NCBI Taxonomy" id="5210"/>
    <lineage>
        <taxon>Eukaryota</taxon>
        <taxon>Fungi</taxon>
        <taxon>Dikarya</taxon>
        <taxon>Basidiomycota</taxon>
        <taxon>Agaricomycotina</taxon>
        <taxon>Tremellomycetes</taxon>
        <taxon>Filobasidiales</taxon>
        <taxon>Filobasidiaceae</taxon>
        <taxon>Filobasidium</taxon>
    </lineage>
</organism>
<dbReference type="SMART" id="SM00360">
    <property type="entry name" value="RRM"/>
    <property type="match status" value="1"/>
</dbReference>
<feature type="compositionally biased region" description="Pro residues" evidence="4">
    <location>
        <begin position="192"/>
        <end position="206"/>
    </location>
</feature>
<dbReference type="InterPro" id="IPR000504">
    <property type="entry name" value="RRM_dom"/>
</dbReference>
<name>A0A8K0JRK4_9TREE</name>
<accession>A0A8K0JRK4</accession>
<dbReference type="InterPro" id="IPR025742">
    <property type="entry name" value="CSTF2_hinge"/>
</dbReference>
<dbReference type="InterPro" id="IPR026896">
    <property type="entry name" value="CSTF_C"/>
</dbReference>
<feature type="compositionally biased region" description="Gly residues" evidence="4">
    <location>
        <begin position="177"/>
        <end position="191"/>
    </location>
</feature>
<dbReference type="SUPFAM" id="SSF54928">
    <property type="entry name" value="RNA-binding domain, RBD"/>
    <property type="match status" value="1"/>
</dbReference>
<dbReference type="InterPro" id="IPR035979">
    <property type="entry name" value="RBD_domain_sf"/>
</dbReference>
<keyword evidence="2" id="KW-0539">Nucleus</keyword>
<keyword evidence="7" id="KW-1185">Reference proteome</keyword>
<dbReference type="InterPro" id="IPR012677">
    <property type="entry name" value="Nucleotide-bd_a/b_plait_sf"/>
</dbReference>